<evidence type="ECO:0000313" key="1">
    <source>
        <dbReference type="EnsemblMetazoa" id="PPA45191.1"/>
    </source>
</evidence>
<dbReference type="Proteomes" id="UP000005239">
    <property type="component" value="Unassembled WGS sequence"/>
</dbReference>
<keyword evidence="2" id="KW-1185">Reference proteome</keyword>
<accession>A0A8R1V3D2</accession>
<accession>A0A2A6D0X2</accession>
<sequence length="75" mass="8903">MEIHNEFRIYILLKSPFWTTEYLATTFTIRIGIYWNNGDTKISTHDEYDNEKSVTVFLHVSIHYFLTSNLELATV</sequence>
<gene>
    <name evidence="1" type="primary">WBGene00283560</name>
</gene>
<reference evidence="2" key="1">
    <citation type="journal article" date="2008" name="Nat. Genet.">
        <title>The Pristionchus pacificus genome provides a unique perspective on nematode lifestyle and parasitism.</title>
        <authorList>
            <person name="Dieterich C."/>
            <person name="Clifton S.W."/>
            <person name="Schuster L.N."/>
            <person name="Chinwalla A."/>
            <person name="Delehaunty K."/>
            <person name="Dinkelacker I."/>
            <person name="Fulton L."/>
            <person name="Fulton R."/>
            <person name="Godfrey J."/>
            <person name="Minx P."/>
            <person name="Mitreva M."/>
            <person name="Roeseler W."/>
            <person name="Tian H."/>
            <person name="Witte H."/>
            <person name="Yang S.P."/>
            <person name="Wilson R.K."/>
            <person name="Sommer R.J."/>
        </authorList>
    </citation>
    <scope>NUCLEOTIDE SEQUENCE [LARGE SCALE GENOMIC DNA]</scope>
    <source>
        <strain evidence="2">PS312</strain>
    </source>
</reference>
<name>A0A2A6D0X2_PRIPA</name>
<evidence type="ECO:0000313" key="2">
    <source>
        <dbReference type="Proteomes" id="UP000005239"/>
    </source>
</evidence>
<proteinExistence type="predicted"/>
<reference evidence="1" key="2">
    <citation type="submission" date="2022-06" db="UniProtKB">
        <authorList>
            <consortium name="EnsemblMetazoa"/>
        </authorList>
    </citation>
    <scope>IDENTIFICATION</scope>
    <source>
        <strain evidence="1">PS312</strain>
    </source>
</reference>
<dbReference type="AlphaFoldDB" id="A0A2A6D0X2"/>
<dbReference type="EnsemblMetazoa" id="PPA45191.1">
    <property type="protein sequence ID" value="PPA45191.1"/>
    <property type="gene ID" value="WBGene00283560"/>
</dbReference>
<protein>
    <submittedName>
        <fullName evidence="1">Uncharacterized protein</fullName>
    </submittedName>
</protein>
<organism evidence="1 2">
    <name type="scientific">Pristionchus pacificus</name>
    <name type="common">Parasitic nematode worm</name>
    <dbReference type="NCBI Taxonomy" id="54126"/>
    <lineage>
        <taxon>Eukaryota</taxon>
        <taxon>Metazoa</taxon>
        <taxon>Ecdysozoa</taxon>
        <taxon>Nematoda</taxon>
        <taxon>Chromadorea</taxon>
        <taxon>Rhabditida</taxon>
        <taxon>Rhabditina</taxon>
        <taxon>Diplogasteromorpha</taxon>
        <taxon>Diplogasteroidea</taxon>
        <taxon>Neodiplogasteridae</taxon>
        <taxon>Pristionchus</taxon>
    </lineage>
</organism>